<protein>
    <submittedName>
        <fullName evidence="1">Uncharacterized protein</fullName>
    </submittedName>
</protein>
<dbReference type="HOGENOM" id="CLU_1425076_0_0_2"/>
<dbReference type="STRING" id="453591.Igni_0933"/>
<keyword evidence="2" id="KW-1185">Reference proteome</keyword>
<dbReference type="Proteomes" id="UP000000262">
    <property type="component" value="Chromosome"/>
</dbReference>
<dbReference type="eggNOG" id="arCOG04303">
    <property type="taxonomic scope" value="Archaea"/>
</dbReference>
<dbReference type="AlphaFoldDB" id="A8AB11"/>
<proteinExistence type="predicted"/>
<dbReference type="RefSeq" id="WP_012123077.1">
    <property type="nucleotide sequence ID" value="NC_009776.1"/>
</dbReference>
<reference evidence="1 2" key="1">
    <citation type="journal article" date="2008" name="Genome Biol.">
        <title>A genomic analysis of the archaeal system Ignicoccus hospitalis-Nanoarchaeum equitans.</title>
        <authorList>
            <person name="Podar M."/>
            <person name="Anderson I."/>
            <person name="Makarova K.S."/>
            <person name="Elkins J.G."/>
            <person name="Ivanova N."/>
            <person name="Wall M.A."/>
            <person name="Lykidis A."/>
            <person name="Mavromatis K."/>
            <person name="Sun H."/>
            <person name="Hudson M.E."/>
            <person name="Chen W."/>
            <person name="Deciu C."/>
            <person name="Hutchison D."/>
            <person name="Eads J.R."/>
            <person name="Anderson A."/>
            <person name="Fernandes F."/>
            <person name="Szeto E."/>
            <person name="Lapidus A."/>
            <person name="Kyrpides N.C."/>
            <person name="Saier M.H.Jr."/>
            <person name="Richardson P.M."/>
            <person name="Rachel R."/>
            <person name="Huber H."/>
            <person name="Eisen J.A."/>
            <person name="Koonin E.V."/>
            <person name="Keller M."/>
            <person name="Stetter K.O."/>
        </authorList>
    </citation>
    <scope>NUCLEOTIDE SEQUENCE [LARGE SCALE GENOMIC DNA]</scope>
    <source>
        <strain evidence="2">KIN4/I / DSM 18386 / JCM 14125</strain>
    </source>
</reference>
<dbReference type="KEGG" id="iho:Igni_0933"/>
<dbReference type="OrthoDB" id="34207at2157"/>
<name>A8AB11_IGNH4</name>
<evidence type="ECO:0000313" key="1">
    <source>
        <dbReference type="EMBL" id="ABU82113.1"/>
    </source>
</evidence>
<dbReference type="EMBL" id="CP000816">
    <property type="protein sequence ID" value="ABU82113.1"/>
    <property type="molecule type" value="Genomic_DNA"/>
</dbReference>
<dbReference type="GeneID" id="5562463"/>
<accession>A8AB11</accession>
<gene>
    <name evidence="1" type="ordered locus">Igni_0933</name>
</gene>
<evidence type="ECO:0000313" key="2">
    <source>
        <dbReference type="Proteomes" id="UP000000262"/>
    </source>
</evidence>
<sequence>MFEILRSLGLSVEREKRAWEVATLLDRGVQVPRLKCVEVVGPFGAPKTGCPKLAVDGAANELEDYDFLLSDGDGARAEELSRASEEKLLFLVVHGDNFEKLIKIPLGNRVIPVVQSPRGNGLCVPAFSDGDKAKLLASMMADEVFVSGLEAEEGNPTKERKFELSKVMGVEGALGGYGRWALDEGERRGL</sequence>
<organism evidence="1 2">
    <name type="scientific">Ignicoccus hospitalis (strain KIN4/I / DSM 18386 / JCM 14125)</name>
    <dbReference type="NCBI Taxonomy" id="453591"/>
    <lineage>
        <taxon>Archaea</taxon>
        <taxon>Thermoproteota</taxon>
        <taxon>Thermoprotei</taxon>
        <taxon>Desulfurococcales</taxon>
        <taxon>Desulfurococcaceae</taxon>
        <taxon>Ignicoccus</taxon>
    </lineage>
</organism>